<evidence type="ECO:0000256" key="1">
    <source>
        <dbReference type="ARBA" id="ARBA00007957"/>
    </source>
</evidence>
<name>A0A6M8J312_9ACTN</name>
<dbReference type="Gene3D" id="1.10.10.10">
    <property type="entry name" value="Winged helix-like DNA-binding domain superfamily/Winged helix DNA-binding domain"/>
    <property type="match status" value="1"/>
</dbReference>
<dbReference type="InterPro" id="IPR043135">
    <property type="entry name" value="Fur_C"/>
</dbReference>
<evidence type="ECO:0000256" key="5">
    <source>
        <dbReference type="ARBA" id="ARBA00023125"/>
    </source>
</evidence>
<dbReference type="InterPro" id="IPR036390">
    <property type="entry name" value="WH_DNA-bd_sf"/>
</dbReference>
<keyword evidence="4" id="KW-0805">Transcription regulation</keyword>
<dbReference type="PANTHER" id="PTHR33202:SF7">
    <property type="entry name" value="FERRIC UPTAKE REGULATION PROTEIN"/>
    <property type="match status" value="1"/>
</dbReference>
<feature type="binding site" evidence="7">
    <location>
        <position position="89"/>
    </location>
    <ligand>
        <name>Zn(2+)</name>
        <dbReference type="ChEBI" id="CHEBI:29105"/>
    </ligand>
</feature>
<evidence type="ECO:0000256" key="6">
    <source>
        <dbReference type="ARBA" id="ARBA00023163"/>
    </source>
</evidence>
<protein>
    <submittedName>
        <fullName evidence="8">Transcriptional repressor</fullName>
    </submittedName>
</protein>
<keyword evidence="5" id="KW-0238">DNA-binding</keyword>
<dbReference type="PANTHER" id="PTHR33202">
    <property type="entry name" value="ZINC UPTAKE REGULATION PROTEIN"/>
    <property type="match status" value="1"/>
</dbReference>
<dbReference type="Proteomes" id="UP000503297">
    <property type="component" value="Chromosome"/>
</dbReference>
<dbReference type="GO" id="GO:1900376">
    <property type="term" value="P:regulation of secondary metabolite biosynthetic process"/>
    <property type="evidence" value="ECO:0007669"/>
    <property type="project" value="TreeGrafter"/>
</dbReference>
<evidence type="ECO:0000256" key="7">
    <source>
        <dbReference type="PIRSR" id="PIRSR602481-1"/>
    </source>
</evidence>
<dbReference type="EMBL" id="CP053716">
    <property type="protein sequence ID" value="QKF07521.1"/>
    <property type="molecule type" value="Genomic_DNA"/>
</dbReference>
<organism evidence="8 9">
    <name type="scientific">Berryella wangjianweii</name>
    <dbReference type="NCBI Taxonomy" id="2734634"/>
    <lineage>
        <taxon>Bacteria</taxon>
        <taxon>Bacillati</taxon>
        <taxon>Actinomycetota</taxon>
        <taxon>Coriobacteriia</taxon>
        <taxon>Eggerthellales</taxon>
        <taxon>Eggerthellaceae</taxon>
        <taxon>Berryella</taxon>
    </lineage>
</organism>
<dbReference type="InterPro" id="IPR002481">
    <property type="entry name" value="FUR"/>
</dbReference>
<feature type="binding site" evidence="7">
    <location>
        <position position="129"/>
    </location>
    <ligand>
        <name>Zn(2+)</name>
        <dbReference type="ChEBI" id="CHEBI:29105"/>
    </ligand>
</feature>
<evidence type="ECO:0000256" key="2">
    <source>
        <dbReference type="ARBA" id="ARBA00022491"/>
    </source>
</evidence>
<keyword evidence="6" id="KW-0804">Transcription</keyword>
<keyword evidence="7" id="KW-0479">Metal-binding</keyword>
<gene>
    <name evidence="8" type="ORF">HLV38_04865</name>
</gene>
<dbReference type="GO" id="GO:0000976">
    <property type="term" value="F:transcription cis-regulatory region binding"/>
    <property type="evidence" value="ECO:0007669"/>
    <property type="project" value="TreeGrafter"/>
</dbReference>
<accession>A0A6M8J312</accession>
<dbReference type="SUPFAM" id="SSF46785">
    <property type="entry name" value="Winged helix' DNA-binding domain"/>
    <property type="match status" value="1"/>
</dbReference>
<dbReference type="RefSeq" id="WP_172164664.1">
    <property type="nucleotide sequence ID" value="NZ_CP053716.1"/>
</dbReference>
<dbReference type="Pfam" id="PF01475">
    <property type="entry name" value="FUR"/>
    <property type="match status" value="1"/>
</dbReference>
<comment type="similarity">
    <text evidence="1">Belongs to the Fur family.</text>
</comment>
<keyword evidence="3 7" id="KW-0862">Zinc</keyword>
<dbReference type="Gene3D" id="3.30.1490.190">
    <property type="match status" value="1"/>
</dbReference>
<comment type="cofactor">
    <cofactor evidence="7">
        <name>Zn(2+)</name>
        <dbReference type="ChEBI" id="CHEBI:29105"/>
    </cofactor>
    <text evidence="7">Binds 1 zinc ion per subunit.</text>
</comment>
<keyword evidence="2" id="KW-0678">Repressor</keyword>
<feature type="binding site" evidence="7">
    <location>
        <position position="92"/>
    </location>
    <ligand>
        <name>Zn(2+)</name>
        <dbReference type="ChEBI" id="CHEBI:29105"/>
    </ligand>
</feature>
<dbReference type="AlphaFoldDB" id="A0A6M8J312"/>
<dbReference type="GO" id="GO:0003700">
    <property type="term" value="F:DNA-binding transcription factor activity"/>
    <property type="evidence" value="ECO:0007669"/>
    <property type="project" value="InterPro"/>
</dbReference>
<evidence type="ECO:0000313" key="9">
    <source>
        <dbReference type="Proteomes" id="UP000503297"/>
    </source>
</evidence>
<dbReference type="GO" id="GO:0008270">
    <property type="term" value="F:zinc ion binding"/>
    <property type="evidence" value="ECO:0007669"/>
    <property type="project" value="TreeGrafter"/>
</dbReference>
<dbReference type="CDD" id="cd07153">
    <property type="entry name" value="Fur_like"/>
    <property type="match status" value="1"/>
</dbReference>
<sequence length="145" mass="15659">MERKRTYETKQKRLVREFLSAANERYVSVDDVYVSLKGAGQEVGRTTVYRSLEALAAEGRAMKVFGPGGGEARYRSALAHAADHGQLLCLQCGSALALDCSMLDDFAQHVQDSHGFAIDHAQTVLYGVCAACRSDAGQTHQGGCC</sequence>
<dbReference type="KEGG" id="bwa:HLV38_04865"/>
<keyword evidence="9" id="KW-1185">Reference proteome</keyword>
<dbReference type="GO" id="GO:0045892">
    <property type="term" value="P:negative regulation of DNA-templated transcription"/>
    <property type="evidence" value="ECO:0007669"/>
    <property type="project" value="TreeGrafter"/>
</dbReference>
<feature type="binding site" evidence="7">
    <location>
        <position position="132"/>
    </location>
    <ligand>
        <name>Zn(2+)</name>
        <dbReference type="ChEBI" id="CHEBI:29105"/>
    </ligand>
</feature>
<evidence type="ECO:0000313" key="8">
    <source>
        <dbReference type="EMBL" id="QKF07521.1"/>
    </source>
</evidence>
<evidence type="ECO:0000256" key="4">
    <source>
        <dbReference type="ARBA" id="ARBA00023015"/>
    </source>
</evidence>
<evidence type="ECO:0000256" key="3">
    <source>
        <dbReference type="ARBA" id="ARBA00022833"/>
    </source>
</evidence>
<dbReference type="InterPro" id="IPR036388">
    <property type="entry name" value="WH-like_DNA-bd_sf"/>
</dbReference>
<proteinExistence type="inferred from homology"/>
<reference evidence="9" key="1">
    <citation type="submission" date="2020-05" db="EMBL/GenBank/DDBJ databases">
        <title>Novel species in genus Nocardioides.</title>
        <authorList>
            <person name="Zhang G."/>
        </authorList>
    </citation>
    <scope>NUCLEOTIDE SEQUENCE [LARGE SCALE GENOMIC DNA]</scope>
    <source>
        <strain evidence="9">zg-1050</strain>
    </source>
</reference>